<organism evidence="2 3">
    <name type="scientific">Candidatus Enterovibrio escicola</name>
    <dbReference type="NCBI Taxonomy" id="1927127"/>
    <lineage>
        <taxon>Bacteria</taxon>
        <taxon>Pseudomonadati</taxon>
        <taxon>Pseudomonadota</taxon>
        <taxon>Gammaproteobacteria</taxon>
        <taxon>Vibrionales</taxon>
        <taxon>Vibrionaceae</taxon>
        <taxon>Enterovibrio</taxon>
    </lineage>
</organism>
<keyword evidence="1" id="KW-0812">Transmembrane</keyword>
<gene>
    <name evidence="2" type="ORF">BTN49_2965</name>
</gene>
<accession>A0A2A5SZV6</accession>
<keyword evidence="1" id="KW-0472">Membrane</keyword>
<dbReference type="EMBL" id="NBYY01000034">
    <property type="protein sequence ID" value="PCS21426.1"/>
    <property type="molecule type" value="Genomic_DNA"/>
</dbReference>
<protein>
    <submittedName>
        <fullName evidence="2">Uncharacterized protein</fullName>
    </submittedName>
</protein>
<evidence type="ECO:0000313" key="3">
    <source>
        <dbReference type="Proteomes" id="UP000219020"/>
    </source>
</evidence>
<proteinExistence type="predicted"/>
<keyword evidence="1" id="KW-1133">Transmembrane helix</keyword>
<comment type="caution">
    <text evidence="2">The sequence shown here is derived from an EMBL/GenBank/DDBJ whole genome shotgun (WGS) entry which is preliminary data.</text>
</comment>
<dbReference type="AlphaFoldDB" id="A0A2A5SZV6"/>
<reference evidence="3" key="1">
    <citation type="submission" date="2017-04" db="EMBL/GenBank/DDBJ databases">
        <title>Genome evolution of the luminous symbionts of deep sea anglerfish.</title>
        <authorList>
            <person name="Hendry T.A."/>
        </authorList>
    </citation>
    <scope>NUCLEOTIDE SEQUENCE [LARGE SCALE GENOMIC DNA]</scope>
</reference>
<evidence type="ECO:0000256" key="1">
    <source>
        <dbReference type="SAM" id="Phobius"/>
    </source>
</evidence>
<keyword evidence="3" id="KW-1185">Reference proteome</keyword>
<sequence>MIKLGFLVSNVMVLLNDNKVIYLYLIIAAYLNFVGYLMKGKIFV</sequence>
<name>A0A2A5SZV6_9GAMM</name>
<feature type="transmembrane region" description="Helical" evidence="1">
    <location>
        <begin position="20"/>
        <end position="38"/>
    </location>
</feature>
<evidence type="ECO:0000313" key="2">
    <source>
        <dbReference type="EMBL" id="PCS21426.1"/>
    </source>
</evidence>
<dbReference type="Proteomes" id="UP000219020">
    <property type="component" value="Unassembled WGS sequence"/>
</dbReference>